<dbReference type="SUPFAM" id="SSF55174">
    <property type="entry name" value="Alpha-L RNA-binding motif"/>
    <property type="match status" value="1"/>
</dbReference>
<keyword evidence="5" id="KW-0689">Ribosomal protein</keyword>
<reference evidence="5" key="1">
    <citation type="submission" date="2013-03" db="EMBL/GenBank/DDBJ databases">
        <title>Organelle genomes of microalga Chlorella protothecoides reveal evolution from autotroph to heterotroph.</title>
        <authorList>
            <person name="Yan D."/>
            <person name="Wang Y."/>
            <person name="Shen Y."/>
            <person name="Gong J."/>
            <person name="Gao C."/>
            <person name="Jiang H."/>
            <person name="Dai J."/>
            <person name="Wu Q."/>
        </authorList>
    </citation>
    <scope>NUCLEOTIDE SEQUENCE</scope>
</reference>
<dbReference type="GO" id="GO:0015935">
    <property type="term" value="C:small ribosomal subunit"/>
    <property type="evidence" value="ECO:0007669"/>
    <property type="project" value="TreeGrafter"/>
</dbReference>
<evidence type="ECO:0000259" key="4">
    <source>
        <dbReference type="SMART" id="SM00363"/>
    </source>
</evidence>
<comment type="similarity">
    <text evidence="1">Belongs to the universal ribosomal protein uS4 family.</text>
</comment>
<dbReference type="InterPro" id="IPR002942">
    <property type="entry name" value="S4_RNA-bd"/>
</dbReference>
<keyword evidence="3" id="KW-0694">RNA-binding</keyword>
<organism evidence="5">
    <name type="scientific">Auxenochlorella protothecoides</name>
    <name type="common">Green microalga</name>
    <name type="synonym">Chlorella protothecoides</name>
    <dbReference type="NCBI Taxonomy" id="3075"/>
    <lineage>
        <taxon>Eukaryota</taxon>
        <taxon>Viridiplantae</taxon>
        <taxon>Chlorophyta</taxon>
        <taxon>core chlorophytes</taxon>
        <taxon>Trebouxiophyceae</taxon>
        <taxon>Chlorellales</taxon>
        <taxon>Chlorellaceae</taxon>
        <taxon>Auxenochlorella</taxon>
    </lineage>
</organism>
<dbReference type="PANTHER" id="PTHR11831:SF30">
    <property type="entry name" value="SMALL RIBOSOMAL SUBUNIT PROTEIN US4M"/>
    <property type="match status" value="1"/>
</dbReference>
<dbReference type="Gene3D" id="1.10.1050.10">
    <property type="entry name" value="Ribosomal Protein S4 Delta 41, Chain A, domain 1"/>
    <property type="match status" value="1"/>
</dbReference>
<dbReference type="AlphaFoldDB" id="A0A0A6ZES3"/>
<protein>
    <submittedName>
        <fullName evidence="5">Ribosomal protein S4</fullName>
    </submittedName>
</protein>
<evidence type="ECO:0000313" key="5">
    <source>
        <dbReference type="EMBL" id="AGN72417.1"/>
    </source>
</evidence>
<evidence type="ECO:0000256" key="2">
    <source>
        <dbReference type="ARBA" id="ARBA00023274"/>
    </source>
</evidence>
<dbReference type="PROSITE" id="PS50889">
    <property type="entry name" value="S4"/>
    <property type="match status" value="1"/>
</dbReference>
<dbReference type="InterPro" id="IPR036986">
    <property type="entry name" value="S4_RNA-bd_sf"/>
</dbReference>
<dbReference type="RefSeq" id="YP_009112906.1">
    <property type="nucleotide sequence ID" value="NC_026009.1"/>
</dbReference>
<proteinExistence type="inferred from homology"/>
<dbReference type="Gene3D" id="3.10.290.10">
    <property type="entry name" value="RNA-binding S4 domain"/>
    <property type="match status" value="1"/>
</dbReference>
<evidence type="ECO:0000256" key="1">
    <source>
        <dbReference type="ARBA" id="ARBA00007465"/>
    </source>
</evidence>
<dbReference type="Pfam" id="PF01479">
    <property type="entry name" value="S4"/>
    <property type="match status" value="1"/>
</dbReference>
<feature type="domain" description="RNA-binding S4" evidence="4">
    <location>
        <begin position="179"/>
        <end position="242"/>
    </location>
</feature>
<dbReference type="GO" id="GO:0042274">
    <property type="term" value="P:ribosomal small subunit biogenesis"/>
    <property type="evidence" value="ECO:0007669"/>
    <property type="project" value="TreeGrafter"/>
</dbReference>
<keyword evidence="2" id="KW-0687">Ribonucleoprotein</keyword>
<sequence>MKISLKSQNNSNLLGTNFTPVSIYNENVHAAEMYKKCLSFAYNDNPLYNNFQGVPSKINENYSEIKMIQKKNSKRFSRFGNLNVEKKTQQVVFSTLTRIYLKKNINLLFPIQDFLFECNKHVNKSTGSRSREYLEILLCVKKLKMFYGYIPLKQLHRILSQASIMPGYFSKNFFSLIEKRLDVALYRSGFAKTIVAARQACRHSKIYVNSKICRFPSTLLNPGDVISYTPKKSPYTLYNKTQFSTENDKIQKPNFFLFDEKTQIHFDCAQHRLNDSLALLVSFCGKCVSNSIILDNKNNKQSLQIKQSNKKCIVLDSNFNPNISNVKTFGIPRFTAIDNSHYIDNTGFFSSNQSKINKKDNSLDYFSFMETMKSTSKSNLKFGTSLETKNNTYFSKQTKKNFLFPNNFHLFNLENLIFLSNQIESYCVVLALRLKKKLLILKTINNFNTKTIKNRKKQIDTILYANTSKIETDLAKINKPIHLEISKITNSIIFLYSPQRIYLPFHLDIDILRKGMKK</sequence>
<dbReference type="EMBL" id="KC843974">
    <property type="protein sequence ID" value="AGN72417.1"/>
    <property type="molecule type" value="Genomic_DNA"/>
</dbReference>
<dbReference type="KEGG" id="apro:ChprMp013"/>
<evidence type="ECO:0000256" key="3">
    <source>
        <dbReference type="PROSITE-ProRule" id="PRU00182"/>
    </source>
</evidence>
<accession>A0A0A6ZES3</accession>
<dbReference type="GeneID" id="22656765"/>
<geneLocation type="mitochondrion" evidence="5"/>
<gene>
    <name evidence="5" type="primary">rps4</name>
    <name evidence="5" type="ORF">ChprMp013</name>
</gene>
<dbReference type="SMART" id="SM00363">
    <property type="entry name" value="S4"/>
    <property type="match status" value="1"/>
</dbReference>
<dbReference type="GO" id="GO:0003735">
    <property type="term" value="F:structural constituent of ribosome"/>
    <property type="evidence" value="ECO:0007669"/>
    <property type="project" value="TreeGrafter"/>
</dbReference>
<dbReference type="GO" id="GO:0019843">
    <property type="term" value="F:rRNA binding"/>
    <property type="evidence" value="ECO:0007669"/>
    <property type="project" value="InterPro"/>
</dbReference>
<dbReference type="InterPro" id="IPR022801">
    <property type="entry name" value="Ribosomal_uS4"/>
</dbReference>
<dbReference type="PANTHER" id="PTHR11831">
    <property type="entry name" value="30S 40S RIBOSOMAL PROTEIN"/>
    <property type="match status" value="1"/>
</dbReference>
<dbReference type="CDD" id="cd00165">
    <property type="entry name" value="S4"/>
    <property type="match status" value="1"/>
</dbReference>
<keyword evidence="5" id="KW-0496">Mitochondrion</keyword>
<name>A0A0A6ZES3_AUXPR</name>